<sequence>MNLNQLTYFKTIVESGSYMKAATRLNVAQPTLSNAIHRLEKELGTTLFDRSGRNSQVTPQGMDFYYYVNESLTSLESGTKRIQTRPQQASLIRLGFFFSLGSQFIPEMISDYWQTYPNDQFTFIQKSSNELHQALKSQRCDLVICTLPSDNDPHLIYTPVLQQHFVVAISDKHPLAKRHQVSLTELDGETLLSFPLKSRVRKVINNLLVAEHITPKQTIVFEEDRTMLGFVAQGIGYAILPRTEVTSFHGIKALPLAEMVPPQSIFIGYPNELDHNPGLRRAVTFIKAYCQTHDLDSGDQRVG</sequence>
<comment type="caution">
    <text evidence="6">The sequence shown here is derived from an EMBL/GenBank/DDBJ whole genome shotgun (WGS) entry which is preliminary data.</text>
</comment>
<dbReference type="FunFam" id="1.10.10.10:FF:000001">
    <property type="entry name" value="LysR family transcriptional regulator"/>
    <property type="match status" value="1"/>
</dbReference>
<protein>
    <submittedName>
        <fullName evidence="6">LysR family transcriptional regulator</fullName>
    </submittedName>
</protein>
<evidence type="ECO:0000256" key="1">
    <source>
        <dbReference type="ARBA" id="ARBA00009437"/>
    </source>
</evidence>
<gene>
    <name evidence="6" type="ORF">FC82_GL003050</name>
</gene>
<dbReference type="STRING" id="33960.TY91_02230"/>
<evidence type="ECO:0000256" key="2">
    <source>
        <dbReference type="ARBA" id="ARBA00023015"/>
    </source>
</evidence>
<dbReference type="PROSITE" id="PS50931">
    <property type="entry name" value="HTH_LYSR"/>
    <property type="match status" value="1"/>
</dbReference>
<dbReference type="InterPro" id="IPR000847">
    <property type="entry name" value="LysR_HTH_N"/>
</dbReference>
<dbReference type="Proteomes" id="UP000051845">
    <property type="component" value="Unassembled WGS sequence"/>
</dbReference>
<dbReference type="Gene3D" id="1.10.10.10">
    <property type="entry name" value="Winged helix-like DNA-binding domain superfamily/Winged helix DNA-binding domain"/>
    <property type="match status" value="1"/>
</dbReference>
<accession>A0A0R2BD70</accession>
<evidence type="ECO:0000256" key="4">
    <source>
        <dbReference type="ARBA" id="ARBA00023163"/>
    </source>
</evidence>
<dbReference type="InterPro" id="IPR036388">
    <property type="entry name" value="WH-like_DNA-bd_sf"/>
</dbReference>
<evidence type="ECO:0000313" key="6">
    <source>
        <dbReference type="EMBL" id="KRM77679.1"/>
    </source>
</evidence>
<keyword evidence="3" id="KW-0238">DNA-binding</keyword>
<keyword evidence="4" id="KW-0804">Transcription</keyword>
<dbReference type="EMBL" id="AYYR01000009">
    <property type="protein sequence ID" value="KRM77679.1"/>
    <property type="molecule type" value="Genomic_DNA"/>
</dbReference>
<dbReference type="SUPFAM" id="SSF53850">
    <property type="entry name" value="Periplasmic binding protein-like II"/>
    <property type="match status" value="1"/>
</dbReference>
<dbReference type="PRINTS" id="PR00039">
    <property type="entry name" value="HTHLYSR"/>
</dbReference>
<dbReference type="GO" id="GO:0032993">
    <property type="term" value="C:protein-DNA complex"/>
    <property type="evidence" value="ECO:0007669"/>
    <property type="project" value="TreeGrafter"/>
</dbReference>
<dbReference type="PATRIC" id="fig|1423733.4.peg.3174"/>
<dbReference type="Gene3D" id="3.40.190.290">
    <property type="match status" value="1"/>
</dbReference>
<dbReference type="GO" id="GO:0003677">
    <property type="term" value="F:DNA binding"/>
    <property type="evidence" value="ECO:0007669"/>
    <property type="project" value="UniProtKB-KW"/>
</dbReference>
<dbReference type="SUPFAM" id="SSF46785">
    <property type="entry name" value="Winged helix' DNA-binding domain"/>
    <property type="match status" value="1"/>
</dbReference>
<dbReference type="PANTHER" id="PTHR30346">
    <property type="entry name" value="TRANSCRIPTIONAL DUAL REGULATOR HCAR-RELATED"/>
    <property type="match status" value="1"/>
</dbReference>
<name>A0A0R2BD70_SECCO</name>
<dbReference type="Pfam" id="PF03466">
    <property type="entry name" value="LysR_substrate"/>
    <property type="match status" value="1"/>
</dbReference>
<feature type="domain" description="HTH lysR-type" evidence="5">
    <location>
        <begin position="1"/>
        <end position="58"/>
    </location>
</feature>
<evidence type="ECO:0000256" key="3">
    <source>
        <dbReference type="ARBA" id="ARBA00023125"/>
    </source>
</evidence>
<comment type="similarity">
    <text evidence="1">Belongs to the LysR transcriptional regulatory family.</text>
</comment>
<reference evidence="6 7" key="1">
    <citation type="journal article" date="2015" name="Genome Announc.">
        <title>Expanding the biotechnology potential of lactobacilli through comparative genomics of 213 strains and associated genera.</title>
        <authorList>
            <person name="Sun Z."/>
            <person name="Harris H.M."/>
            <person name="McCann A."/>
            <person name="Guo C."/>
            <person name="Argimon S."/>
            <person name="Zhang W."/>
            <person name="Yang X."/>
            <person name="Jeffery I.B."/>
            <person name="Cooney J.C."/>
            <person name="Kagawa T.F."/>
            <person name="Liu W."/>
            <person name="Song Y."/>
            <person name="Salvetti E."/>
            <person name="Wrobel A."/>
            <person name="Rasinkangas P."/>
            <person name="Parkhill J."/>
            <person name="Rea M.C."/>
            <person name="O'Sullivan O."/>
            <person name="Ritari J."/>
            <person name="Douillard F.P."/>
            <person name="Paul Ross R."/>
            <person name="Yang R."/>
            <person name="Briner A.E."/>
            <person name="Felis G.E."/>
            <person name="de Vos W.M."/>
            <person name="Barrangou R."/>
            <person name="Klaenhammer T.R."/>
            <person name="Caufield P.W."/>
            <person name="Cui Y."/>
            <person name="Zhang H."/>
            <person name="O'Toole P.W."/>
        </authorList>
    </citation>
    <scope>NUCLEOTIDE SEQUENCE [LARGE SCALE GENOMIC DNA]</scope>
    <source>
        <strain evidence="6 7">DSM 20515</strain>
    </source>
</reference>
<dbReference type="RefSeq" id="WP_054758983.1">
    <property type="nucleotide sequence ID" value="NZ_AYYR01000009.1"/>
</dbReference>
<evidence type="ECO:0000259" key="5">
    <source>
        <dbReference type="PROSITE" id="PS50931"/>
    </source>
</evidence>
<keyword evidence="2" id="KW-0805">Transcription regulation</keyword>
<dbReference type="GO" id="GO:0003700">
    <property type="term" value="F:DNA-binding transcription factor activity"/>
    <property type="evidence" value="ECO:0007669"/>
    <property type="project" value="InterPro"/>
</dbReference>
<proteinExistence type="inferred from homology"/>
<dbReference type="InterPro" id="IPR036390">
    <property type="entry name" value="WH_DNA-bd_sf"/>
</dbReference>
<dbReference type="InterPro" id="IPR005119">
    <property type="entry name" value="LysR_subst-bd"/>
</dbReference>
<dbReference type="AlphaFoldDB" id="A0A0R2BD70"/>
<evidence type="ECO:0000313" key="7">
    <source>
        <dbReference type="Proteomes" id="UP000051845"/>
    </source>
</evidence>
<dbReference type="Pfam" id="PF00126">
    <property type="entry name" value="HTH_1"/>
    <property type="match status" value="1"/>
</dbReference>
<organism evidence="6 7">
    <name type="scientific">Secundilactobacillus collinoides DSM 20515 = JCM 1123</name>
    <dbReference type="NCBI Taxonomy" id="1423733"/>
    <lineage>
        <taxon>Bacteria</taxon>
        <taxon>Bacillati</taxon>
        <taxon>Bacillota</taxon>
        <taxon>Bacilli</taxon>
        <taxon>Lactobacillales</taxon>
        <taxon>Lactobacillaceae</taxon>
        <taxon>Secundilactobacillus</taxon>
    </lineage>
</organism>
<dbReference type="PANTHER" id="PTHR30346:SF0">
    <property type="entry name" value="HCA OPERON TRANSCRIPTIONAL ACTIVATOR HCAR"/>
    <property type="match status" value="1"/>
</dbReference>